<sequence length="194" mass="21597">MGVAMSFATSQALAADFSDPTWPCIQRKVAGLSMGLMWQNPTENVALGDDLKGPVHDLAAALTLQRVDMDAAKGMVADFTGRHGADRDVLQEVFAQVFHSVESRRTRIMGGIGRVSTGQIELAQRIDDARSEMDRLMALPEPDYDQVDKLEEQLDWDDRIYRERQQTVSYLCESPVLLEKRLFAIAQLLQEAAG</sequence>
<proteinExistence type="predicted"/>
<accession>A0ABX2PHB2</accession>
<evidence type="ECO:0000313" key="1">
    <source>
        <dbReference type="EMBL" id="NVO28501.1"/>
    </source>
</evidence>
<keyword evidence="2" id="KW-1185">Reference proteome</keyword>
<protein>
    <submittedName>
        <fullName evidence="1">Uncharacterized protein</fullName>
    </submittedName>
</protein>
<organism evidence="1 2">
    <name type="scientific">Donghicola mangrovi</name>
    <dbReference type="NCBI Taxonomy" id="2729614"/>
    <lineage>
        <taxon>Bacteria</taxon>
        <taxon>Pseudomonadati</taxon>
        <taxon>Pseudomonadota</taxon>
        <taxon>Alphaproteobacteria</taxon>
        <taxon>Rhodobacterales</taxon>
        <taxon>Roseobacteraceae</taxon>
        <taxon>Donghicola</taxon>
    </lineage>
</organism>
<dbReference type="EMBL" id="JABCJD010000007">
    <property type="protein sequence ID" value="NVO28501.1"/>
    <property type="molecule type" value="Genomic_DNA"/>
</dbReference>
<gene>
    <name evidence="1" type="ORF">HJ526_13805</name>
</gene>
<name>A0ABX2PHB2_9RHOB</name>
<dbReference type="Proteomes" id="UP000523601">
    <property type="component" value="Unassembled WGS sequence"/>
</dbReference>
<evidence type="ECO:0000313" key="2">
    <source>
        <dbReference type="Proteomes" id="UP000523601"/>
    </source>
</evidence>
<comment type="caution">
    <text evidence="1">The sequence shown here is derived from an EMBL/GenBank/DDBJ whole genome shotgun (WGS) entry which is preliminary data.</text>
</comment>
<reference evidence="1 2" key="1">
    <citation type="submission" date="2020-04" db="EMBL/GenBank/DDBJ databases">
        <title>Donghicola sp., a member of the Rhodobacteraceae family isolated from mangrove forest in Thailand.</title>
        <authorList>
            <person name="Charoenyingcharoen P."/>
            <person name="Yukphan P."/>
        </authorList>
    </citation>
    <scope>NUCLEOTIDE SEQUENCE [LARGE SCALE GENOMIC DNA]</scope>
    <source>
        <strain evidence="1 2">C2-DW-16</strain>
    </source>
</reference>